<comment type="similarity">
    <text evidence="8">Belongs to the cytochrome P450 family.</text>
</comment>
<organism evidence="11 12">
    <name type="scientific">Cinchona calisaya</name>
    <dbReference type="NCBI Taxonomy" id="153742"/>
    <lineage>
        <taxon>Eukaryota</taxon>
        <taxon>Viridiplantae</taxon>
        <taxon>Streptophyta</taxon>
        <taxon>Embryophyta</taxon>
        <taxon>Tracheophyta</taxon>
        <taxon>Spermatophyta</taxon>
        <taxon>Magnoliopsida</taxon>
        <taxon>eudicotyledons</taxon>
        <taxon>Gunneridae</taxon>
        <taxon>Pentapetalae</taxon>
        <taxon>asterids</taxon>
        <taxon>lamiids</taxon>
        <taxon>Gentianales</taxon>
        <taxon>Rubiaceae</taxon>
        <taxon>Cinchonoideae</taxon>
        <taxon>Cinchoneae</taxon>
        <taxon>Cinchona</taxon>
    </lineage>
</organism>
<evidence type="ECO:0000313" key="12">
    <source>
        <dbReference type="Proteomes" id="UP001630127"/>
    </source>
</evidence>
<feature type="coiled-coil region" evidence="9">
    <location>
        <begin position="301"/>
        <end position="328"/>
    </location>
</feature>
<name>A0ABD3A304_9GENT</name>
<dbReference type="PRINTS" id="PR00385">
    <property type="entry name" value="P450"/>
</dbReference>
<keyword evidence="10" id="KW-0472">Membrane</keyword>
<evidence type="ECO:0000256" key="3">
    <source>
        <dbReference type="ARBA" id="ARBA00022723"/>
    </source>
</evidence>
<protein>
    <recommendedName>
        <fullName evidence="13">Cytochrome P450</fullName>
    </recommendedName>
</protein>
<keyword evidence="5 8" id="KW-0560">Oxidoreductase</keyword>
<dbReference type="PRINTS" id="PR00463">
    <property type="entry name" value="EP450I"/>
</dbReference>
<keyword evidence="12" id="KW-1185">Reference proteome</keyword>
<feature type="binding site" description="axial binding residue" evidence="7">
    <location>
        <position position="390"/>
    </location>
    <ligand>
        <name>heme</name>
        <dbReference type="ChEBI" id="CHEBI:30413"/>
    </ligand>
    <ligandPart>
        <name>Fe</name>
        <dbReference type="ChEBI" id="CHEBI:18248"/>
    </ligandPart>
</feature>
<sequence>MVFSWWTVLELLPVAFAIFVGLIALISVSSQTLIVKRVKNDNNIPPGSLGWPLFGETLQYLKPHKSNSIGQFLQERCSRYGRVFKSHLFEKPTIVSCDLELNIFILQNEGKLFSSSYPKSVVDILGKLSMLLVSGEQHRKIRSTAVSHIGTSKSRPDFLRYIDHLSRSLMESWKERKRLTLYVMLKNLIDMEPEDPLAPRILQDFLTFMKGFVSLPLYIPGSPYAKAIKGRTRISSTLKVIINERKKSNEGYSSSSRRDFLDEILQKGHLNDEEEVSIVLDLLLAGYETTSGLIALVVYFLAQSPDALQQLKEEHRNLRRKKKDGEFLNFEDYKQMDFTMNVRWKVLPIISATHLDPLLHDHPSVFNPWRWEDEATSQKAIPFGGGMRLCPGAELAKLETAFFLHHFVLNYSWKIKEDECPLSYPYLEFKRGLLLEIEPLEKDA</sequence>
<keyword evidence="9" id="KW-0175">Coiled coil</keyword>
<keyword evidence="3 7" id="KW-0479">Metal-binding</keyword>
<evidence type="ECO:0000256" key="1">
    <source>
        <dbReference type="ARBA" id="ARBA00004167"/>
    </source>
</evidence>
<keyword evidence="7 8" id="KW-0349">Heme</keyword>
<evidence type="ECO:0008006" key="13">
    <source>
        <dbReference type="Google" id="ProtNLM"/>
    </source>
</evidence>
<keyword evidence="6 7" id="KW-0408">Iron</keyword>
<dbReference type="GO" id="GO:0016020">
    <property type="term" value="C:membrane"/>
    <property type="evidence" value="ECO:0007669"/>
    <property type="project" value="UniProtKB-SubCell"/>
</dbReference>
<dbReference type="PANTHER" id="PTHR24286:SF159">
    <property type="entry name" value="CYTOCHROME P450, FAMILY 724, SUBFAMILY A, POLYPEPTIDE 1"/>
    <property type="match status" value="1"/>
</dbReference>
<keyword evidence="4 10" id="KW-1133">Transmembrane helix</keyword>
<dbReference type="InterPro" id="IPR017972">
    <property type="entry name" value="Cyt_P450_CS"/>
</dbReference>
<comment type="caution">
    <text evidence="11">The sequence shown here is derived from an EMBL/GenBank/DDBJ whole genome shotgun (WGS) entry which is preliminary data.</text>
</comment>
<evidence type="ECO:0000256" key="9">
    <source>
        <dbReference type="SAM" id="Coils"/>
    </source>
</evidence>
<keyword evidence="2 10" id="KW-0812">Transmembrane</keyword>
<evidence type="ECO:0000256" key="8">
    <source>
        <dbReference type="RuleBase" id="RU000461"/>
    </source>
</evidence>
<evidence type="ECO:0000256" key="4">
    <source>
        <dbReference type="ARBA" id="ARBA00022989"/>
    </source>
</evidence>
<dbReference type="PANTHER" id="PTHR24286">
    <property type="entry name" value="CYTOCHROME P450 26"/>
    <property type="match status" value="1"/>
</dbReference>
<evidence type="ECO:0000313" key="11">
    <source>
        <dbReference type="EMBL" id="KAL3526111.1"/>
    </source>
</evidence>
<dbReference type="GO" id="GO:0004497">
    <property type="term" value="F:monooxygenase activity"/>
    <property type="evidence" value="ECO:0007669"/>
    <property type="project" value="UniProtKB-KW"/>
</dbReference>
<dbReference type="SUPFAM" id="SSF48264">
    <property type="entry name" value="Cytochrome P450"/>
    <property type="match status" value="1"/>
</dbReference>
<dbReference type="InterPro" id="IPR036396">
    <property type="entry name" value="Cyt_P450_sf"/>
</dbReference>
<dbReference type="InterPro" id="IPR002401">
    <property type="entry name" value="Cyt_P450_E_grp-I"/>
</dbReference>
<gene>
    <name evidence="11" type="ORF">ACH5RR_014483</name>
</gene>
<evidence type="ECO:0000256" key="2">
    <source>
        <dbReference type="ARBA" id="ARBA00022692"/>
    </source>
</evidence>
<proteinExistence type="inferred from homology"/>
<evidence type="ECO:0000256" key="10">
    <source>
        <dbReference type="SAM" id="Phobius"/>
    </source>
</evidence>
<comment type="cofactor">
    <cofactor evidence="7">
        <name>heme</name>
        <dbReference type="ChEBI" id="CHEBI:30413"/>
    </cofactor>
</comment>
<dbReference type="Gene3D" id="1.10.630.10">
    <property type="entry name" value="Cytochrome P450"/>
    <property type="match status" value="2"/>
</dbReference>
<dbReference type="EMBL" id="JBJUIK010000006">
    <property type="protein sequence ID" value="KAL3526111.1"/>
    <property type="molecule type" value="Genomic_DNA"/>
</dbReference>
<evidence type="ECO:0000256" key="6">
    <source>
        <dbReference type="ARBA" id="ARBA00023004"/>
    </source>
</evidence>
<evidence type="ECO:0000256" key="5">
    <source>
        <dbReference type="ARBA" id="ARBA00023002"/>
    </source>
</evidence>
<dbReference type="PROSITE" id="PS00086">
    <property type="entry name" value="CYTOCHROME_P450"/>
    <property type="match status" value="1"/>
</dbReference>
<dbReference type="InterPro" id="IPR001128">
    <property type="entry name" value="Cyt_P450"/>
</dbReference>
<comment type="subcellular location">
    <subcellularLocation>
        <location evidence="1">Membrane</location>
        <topology evidence="1">Single-pass membrane protein</topology>
    </subcellularLocation>
</comment>
<dbReference type="Proteomes" id="UP001630127">
    <property type="component" value="Unassembled WGS sequence"/>
</dbReference>
<accession>A0ABD3A304</accession>
<dbReference type="AlphaFoldDB" id="A0ABD3A304"/>
<evidence type="ECO:0000256" key="7">
    <source>
        <dbReference type="PIRSR" id="PIRSR602401-1"/>
    </source>
</evidence>
<dbReference type="Pfam" id="PF00067">
    <property type="entry name" value="p450"/>
    <property type="match status" value="2"/>
</dbReference>
<feature type="transmembrane region" description="Helical" evidence="10">
    <location>
        <begin position="6"/>
        <end position="28"/>
    </location>
</feature>
<keyword evidence="8" id="KW-0503">Monooxygenase</keyword>
<dbReference type="GO" id="GO:0046872">
    <property type="term" value="F:metal ion binding"/>
    <property type="evidence" value="ECO:0007669"/>
    <property type="project" value="UniProtKB-KW"/>
</dbReference>
<reference evidence="11 12" key="1">
    <citation type="submission" date="2024-11" db="EMBL/GenBank/DDBJ databases">
        <title>A near-complete genome assembly of Cinchona calisaya.</title>
        <authorList>
            <person name="Lian D.C."/>
            <person name="Zhao X.W."/>
            <person name="Wei L."/>
        </authorList>
    </citation>
    <scope>NUCLEOTIDE SEQUENCE [LARGE SCALE GENOMIC DNA]</scope>
    <source>
        <tissue evidence="11">Nenye</tissue>
    </source>
</reference>